<dbReference type="NCBIfam" id="TIGR00400">
    <property type="entry name" value="mgtE"/>
    <property type="match status" value="1"/>
</dbReference>
<proteinExistence type="inferred from homology"/>
<dbReference type="CDD" id="cd04606">
    <property type="entry name" value="CBS_pair_Mg_transporter"/>
    <property type="match status" value="1"/>
</dbReference>
<sequence>MTDEPDTRLVPGDDASADAPAEEAVVEEAPLDERMSLNPDFVRAVDDAVEVEDAAEVRRLTAELHPADVADLMEQMQEGHRGGLFTLLGDAFDAETLVELDEDVRDALVEAIPNDQLALAVAELDTDDAAFVIENLDEDDRAEVLAEMPVRDRLALQAAFDYPDDSAGRMMQREVFAAPAFRTVGEIIDRLRGQDDLPERFYEIYVVDPTFRVVGVVPLSRFLKAPRDTVIETLILEDHPLVRDLMDQEEVAYLFEKYNLISAPVVDESQRLVGMITVDDVVEIVHEERDEDMLALAGVDREEGGLSIPVRQVARSRFTWLSVNLLTAILASFIIGLFDATIAQAVALAVLMPIVASMGGNAGTQTLTVAVRNLATRNLTGANAIRVVTRETIVALINGIAFAILLGVAAGFWYDLAGYGEAGDGLILGCVLAAAMIITMVCAGLAGTLVPLGLQKAGADPAVSSAVFVTTVTDVVGFFAFLGLAAVFLVGR</sequence>
<dbReference type="PANTHER" id="PTHR43773:SF1">
    <property type="entry name" value="MAGNESIUM TRANSPORTER MGTE"/>
    <property type="match status" value="1"/>
</dbReference>
<dbReference type="PROSITE" id="PS51371">
    <property type="entry name" value="CBS"/>
    <property type="match status" value="2"/>
</dbReference>
<keyword evidence="6 9" id="KW-1133">Transmembrane helix</keyword>
<dbReference type="AlphaFoldDB" id="A0A840I681"/>
<comment type="function">
    <text evidence="9">Acts as a magnesium transporter.</text>
</comment>
<dbReference type="InterPro" id="IPR006668">
    <property type="entry name" value="Mg_transptr_MgtE_intracell_dom"/>
</dbReference>
<reference evidence="12 13" key="1">
    <citation type="submission" date="2020-08" db="EMBL/GenBank/DDBJ databases">
        <title>Genomic Encyclopedia of Type Strains, Phase IV (KMG-IV): sequencing the most valuable type-strain genomes for metagenomic binning, comparative biology and taxonomic classification.</title>
        <authorList>
            <person name="Goeker M."/>
        </authorList>
    </citation>
    <scope>NUCLEOTIDE SEQUENCE [LARGE SCALE GENOMIC DNA]</scope>
    <source>
        <strain evidence="12 13">DSM 102850</strain>
    </source>
</reference>
<dbReference type="Proteomes" id="UP000563524">
    <property type="component" value="Unassembled WGS sequence"/>
</dbReference>
<accession>A0A840I681</accession>
<evidence type="ECO:0000256" key="9">
    <source>
        <dbReference type="RuleBase" id="RU362011"/>
    </source>
</evidence>
<dbReference type="SMART" id="SM00116">
    <property type="entry name" value="CBS"/>
    <property type="match status" value="2"/>
</dbReference>
<keyword evidence="5 9" id="KW-0460">Magnesium</keyword>
<gene>
    <name evidence="12" type="ORF">GGQ59_002304</name>
</gene>
<keyword evidence="7 9" id="KW-0472">Membrane</keyword>
<dbReference type="InterPro" id="IPR006669">
    <property type="entry name" value="MgtE_transporter"/>
</dbReference>
<dbReference type="GO" id="GO:0005886">
    <property type="term" value="C:plasma membrane"/>
    <property type="evidence" value="ECO:0007669"/>
    <property type="project" value="UniProtKB-SubCell"/>
</dbReference>
<dbReference type="Gene3D" id="3.10.580.10">
    <property type="entry name" value="CBS-domain"/>
    <property type="match status" value="1"/>
</dbReference>
<feature type="transmembrane region" description="Helical" evidence="9">
    <location>
        <begin position="466"/>
        <end position="490"/>
    </location>
</feature>
<dbReference type="EMBL" id="JACHOB010000005">
    <property type="protein sequence ID" value="MBB4659763.1"/>
    <property type="molecule type" value="Genomic_DNA"/>
</dbReference>
<keyword evidence="8" id="KW-0129">CBS domain</keyword>
<comment type="similarity">
    <text evidence="2 9">Belongs to the SLC41A transporter family.</text>
</comment>
<dbReference type="Gene3D" id="1.10.357.20">
    <property type="entry name" value="SLC41 divalent cation transporters, integral membrane domain"/>
    <property type="match status" value="1"/>
</dbReference>
<dbReference type="RefSeq" id="WP_246408768.1">
    <property type="nucleotide sequence ID" value="NZ_JACHOB010000005.1"/>
</dbReference>
<organism evidence="12 13">
    <name type="scientific">Parvularcula dongshanensis</name>
    <dbReference type="NCBI Taxonomy" id="1173995"/>
    <lineage>
        <taxon>Bacteria</taxon>
        <taxon>Pseudomonadati</taxon>
        <taxon>Pseudomonadota</taxon>
        <taxon>Alphaproteobacteria</taxon>
        <taxon>Parvularculales</taxon>
        <taxon>Parvularculaceae</taxon>
        <taxon>Parvularcula</taxon>
    </lineage>
</organism>
<dbReference type="Pfam" id="PF01769">
    <property type="entry name" value="MgtE"/>
    <property type="match status" value="1"/>
</dbReference>
<comment type="caution">
    <text evidence="12">The sequence shown here is derived from an EMBL/GenBank/DDBJ whole genome shotgun (WGS) entry which is preliminary data.</text>
</comment>
<dbReference type="SMART" id="SM00924">
    <property type="entry name" value="MgtE_N"/>
    <property type="match status" value="1"/>
</dbReference>
<keyword evidence="9" id="KW-1003">Cell membrane</keyword>
<dbReference type="InterPro" id="IPR038076">
    <property type="entry name" value="MgtE_N_sf"/>
</dbReference>
<name>A0A840I681_9PROT</name>
<dbReference type="InterPro" id="IPR000644">
    <property type="entry name" value="CBS_dom"/>
</dbReference>
<protein>
    <recommendedName>
        <fullName evidence="9">Magnesium transporter MgtE</fullName>
    </recommendedName>
</protein>
<feature type="transmembrane region" description="Helical" evidence="9">
    <location>
        <begin position="318"/>
        <end position="338"/>
    </location>
</feature>
<dbReference type="SUPFAM" id="SSF158791">
    <property type="entry name" value="MgtE N-terminal domain-like"/>
    <property type="match status" value="1"/>
</dbReference>
<dbReference type="InterPro" id="IPR006667">
    <property type="entry name" value="SLC41_membr_dom"/>
</dbReference>
<feature type="transmembrane region" description="Helical" evidence="9">
    <location>
        <begin position="426"/>
        <end position="454"/>
    </location>
</feature>
<evidence type="ECO:0000259" key="11">
    <source>
        <dbReference type="PROSITE" id="PS51371"/>
    </source>
</evidence>
<keyword evidence="9" id="KW-0479">Metal-binding</keyword>
<dbReference type="GO" id="GO:0015095">
    <property type="term" value="F:magnesium ion transmembrane transporter activity"/>
    <property type="evidence" value="ECO:0007669"/>
    <property type="project" value="UniProtKB-UniRule"/>
</dbReference>
<dbReference type="Gene3D" id="1.25.60.10">
    <property type="entry name" value="MgtE N-terminal domain-like"/>
    <property type="match status" value="1"/>
</dbReference>
<evidence type="ECO:0000256" key="5">
    <source>
        <dbReference type="ARBA" id="ARBA00022842"/>
    </source>
</evidence>
<feature type="transmembrane region" description="Helical" evidence="9">
    <location>
        <begin position="392"/>
        <end position="414"/>
    </location>
</feature>
<dbReference type="GO" id="GO:0046872">
    <property type="term" value="F:metal ion binding"/>
    <property type="evidence" value="ECO:0007669"/>
    <property type="project" value="UniProtKB-KW"/>
</dbReference>
<evidence type="ECO:0000256" key="7">
    <source>
        <dbReference type="ARBA" id="ARBA00023136"/>
    </source>
</evidence>
<feature type="region of interest" description="Disordered" evidence="10">
    <location>
        <begin position="1"/>
        <end position="23"/>
    </location>
</feature>
<evidence type="ECO:0000313" key="13">
    <source>
        <dbReference type="Proteomes" id="UP000563524"/>
    </source>
</evidence>
<dbReference type="Pfam" id="PF00571">
    <property type="entry name" value="CBS"/>
    <property type="match status" value="1"/>
</dbReference>
<evidence type="ECO:0000256" key="3">
    <source>
        <dbReference type="ARBA" id="ARBA00022448"/>
    </source>
</evidence>
<evidence type="ECO:0000256" key="6">
    <source>
        <dbReference type="ARBA" id="ARBA00022989"/>
    </source>
</evidence>
<dbReference type="InterPro" id="IPR036739">
    <property type="entry name" value="SLC41_membr_dom_sf"/>
</dbReference>
<keyword evidence="3 9" id="KW-0813">Transport</keyword>
<comment type="caution">
    <text evidence="9">Lacks conserved residue(s) required for the propagation of feature annotation.</text>
</comment>
<keyword evidence="4 9" id="KW-0812">Transmembrane</keyword>
<dbReference type="SUPFAM" id="SSF54631">
    <property type="entry name" value="CBS-domain pair"/>
    <property type="match status" value="1"/>
</dbReference>
<evidence type="ECO:0000256" key="4">
    <source>
        <dbReference type="ARBA" id="ARBA00022692"/>
    </source>
</evidence>
<evidence type="ECO:0000256" key="2">
    <source>
        <dbReference type="ARBA" id="ARBA00009749"/>
    </source>
</evidence>
<feature type="compositionally biased region" description="Low complexity" evidence="10">
    <location>
        <begin position="10"/>
        <end position="19"/>
    </location>
</feature>
<comment type="subcellular location">
    <subcellularLocation>
        <location evidence="9">Cell membrane</location>
        <topology evidence="9">Multi-pass membrane protein</topology>
    </subcellularLocation>
    <subcellularLocation>
        <location evidence="1">Membrane</location>
        <topology evidence="1">Multi-pass membrane protein</topology>
    </subcellularLocation>
</comment>
<evidence type="ECO:0000256" key="1">
    <source>
        <dbReference type="ARBA" id="ARBA00004141"/>
    </source>
</evidence>
<dbReference type="InterPro" id="IPR046342">
    <property type="entry name" value="CBS_dom_sf"/>
</dbReference>
<dbReference type="Pfam" id="PF03448">
    <property type="entry name" value="MgtE_N"/>
    <property type="match status" value="1"/>
</dbReference>
<dbReference type="SUPFAM" id="SSF161093">
    <property type="entry name" value="MgtE membrane domain-like"/>
    <property type="match status" value="1"/>
</dbReference>
<dbReference type="PANTHER" id="PTHR43773">
    <property type="entry name" value="MAGNESIUM TRANSPORTER MGTE"/>
    <property type="match status" value="1"/>
</dbReference>
<evidence type="ECO:0000313" key="12">
    <source>
        <dbReference type="EMBL" id="MBB4659763.1"/>
    </source>
</evidence>
<comment type="subunit">
    <text evidence="9">Homodimer.</text>
</comment>
<keyword evidence="13" id="KW-1185">Reference proteome</keyword>
<feature type="domain" description="CBS" evidence="11">
    <location>
        <begin position="171"/>
        <end position="233"/>
    </location>
</feature>
<evidence type="ECO:0000256" key="8">
    <source>
        <dbReference type="PROSITE-ProRule" id="PRU00703"/>
    </source>
</evidence>
<evidence type="ECO:0000256" key="10">
    <source>
        <dbReference type="SAM" id="MobiDB-lite"/>
    </source>
</evidence>
<feature type="domain" description="CBS" evidence="11">
    <location>
        <begin position="235"/>
        <end position="291"/>
    </location>
</feature>